<dbReference type="Proteomes" id="UP000054477">
    <property type="component" value="Unassembled WGS sequence"/>
</dbReference>
<feature type="compositionally biased region" description="Polar residues" evidence="1">
    <location>
        <begin position="146"/>
        <end position="162"/>
    </location>
</feature>
<reference evidence="3" key="2">
    <citation type="submission" date="2015-01" db="EMBL/GenBank/DDBJ databases">
        <title>Evolutionary Origins and Diversification of the Mycorrhizal Mutualists.</title>
        <authorList>
            <consortium name="DOE Joint Genome Institute"/>
            <consortium name="Mycorrhizal Genomics Consortium"/>
            <person name="Kohler A."/>
            <person name="Kuo A."/>
            <person name="Nagy L.G."/>
            <person name="Floudas D."/>
            <person name="Copeland A."/>
            <person name="Barry K.W."/>
            <person name="Cichocki N."/>
            <person name="Veneault-Fourrey C."/>
            <person name="LaButti K."/>
            <person name="Lindquist E.A."/>
            <person name="Lipzen A."/>
            <person name="Lundell T."/>
            <person name="Morin E."/>
            <person name="Murat C."/>
            <person name="Riley R."/>
            <person name="Ohm R."/>
            <person name="Sun H."/>
            <person name="Tunlid A."/>
            <person name="Henrissat B."/>
            <person name="Grigoriev I.V."/>
            <person name="Hibbett D.S."/>
            <person name="Martin F."/>
        </authorList>
    </citation>
    <scope>NUCLEOTIDE SEQUENCE [LARGE SCALE GENOMIC DNA]</scope>
    <source>
        <strain evidence="3">LaAM-08-1</strain>
    </source>
</reference>
<protein>
    <submittedName>
        <fullName evidence="2">Uncharacterized protein</fullName>
    </submittedName>
</protein>
<sequence>MPLVCKQLRPKVHRRAITGDFGATLEALPLGGMGNEEKGQALDRRFFVERAARAHFTALLILSCKRNQSNITTQTLIRPSTVLRHLHRTLLFSAAARAPDTKFTVTLTFYPRFIMGWRRVKKRGVEQTVISVSSNFQKTFPGPPSVHTSTSRPALTSRSGSSPLDLGPPRSNDYFQALQARRHRHCLVKDA</sequence>
<dbReference type="HOGENOM" id="CLU_1421635_0_0_1"/>
<dbReference type="AlphaFoldDB" id="A0A0C9XZI8"/>
<keyword evidence="3" id="KW-1185">Reference proteome</keyword>
<evidence type="ECO:0000256" key="1">
    <source>
        <dbReference type="SAM" id="MobiDB-lite"/>
    </source>
</evidence>
<organism evidence="2 3">
    <name type="scientific">Laccaria amethystina LaAM-08-1</name>
    <dbReference type="NCBI Taxonomy" id="1095629"/>
    <lineage>
        <taxon>Eukaryota</taxon>
        <taxon>Fungi</taxon>
        <taxon>Dikarya</taxon>
        <taxon>Basidiomycota</taxon>
        <taxon>Agaricomycotina</taxon>
        <taxon>Agaricomycetes</taxon>
        <taxon>Agaricomycetidae</taxon>
        <taxon>Agaricales</taxon>
        <taxon>Agaricineae</taxon>
        <taxon>Hydnangiaceae</taxon>
        <taxon>Laccaria</taxon>
    </lineage>
</organism>
<accession>A0A0C9XZI8</accession>
<proteinExistence type="predicted"/>
<name>A0A0C9XZI8_9AGAR</name>
<feature type="region of interest" description="Disordered" evidence="1">
    <location>
        <begin position="140"/>
        <end position="168"/>
    </location>
</feature>
<evidence type="ECO:0000313" key="3">
    <source>
        <dbReference type="Proteomes" id="UP000054477"/>
    </source>
</evidence>
<dbReference type="EMBL" id="KN838583">
    <property type="protein sequence ID" value="KIK03147.1"/>
    <property type="molecule type" value="Genomic_DNA"/>
</dbReference>
<evidence type="ECO:0000313" key="2">
    <source>
        <dbReference type="EMBL" id="KIK03147.1"/>
    </source>
</evidence>
<gene>
    <name evidence="2" type="ORF">K443DRAFT_487742</name>
</gene>
<reference evidence="2 3" key="1">
    <citation type="submission" date="2014-04" db="EMBL/GenBank/DDBJ databases">
        <authorList>
            <consortium name="DOE Joint Genome Institute"/>
            <person name="Kuo A."/>
            <person name="Kohler A."/>
            <person name="Nagy L.G."/>
            <person name="Floudas D."/>
            <person name="Copeland A."/>
            <person name="Barry K.W."/>
            <person name="Cichocki N."/>
            <person name="Veneault-Fourrey C."/>
            <person name="LaButti K."/>
            <person name="Lindquist E.A."/>
            <person name="Lipzen A."/>
            <person name="Lundell T."/>
            <person name="Morin E."/>
            <person name="Murat C."/>
            <person name="Sun H."/>
            <person name="Tunlid A."/>
            <person name="Henrissat B."/>
            <person name="Grigoriev I.V."/>
            <person name="Hibbett D.S."/>
            <person name="Martin F."/>
            <person name="Nordberg H.P."/>
            <person name="Cantor M.N."/>
            <person name="Hua S.X."/>
        </authorList>
    </citation>
    <scope>NUCLEOTIDE SEQUENCE [LARGE SCALE GENOMIC DNA]</scope>
    <source>
        <strain evidence="2 3">LaAM-08-1</strain>
    </source>
</reference>